<feature type="domain" description="L,D-TPase catalytic" evidence="9">
    <location>
        <begin position="261"/>
        <end position="394"/>
    </location>
</feature>
<accession>A0A845B0W1</accession>
<evidence type="ECO:0000256" key="2">
    <source>
        <dbReference type="ARBA" id="ARBA00005992"/>
    </source>
</evidence>
<dbReference type="GO" id="GO:0071555">
    <property type="term" value="P:cell wall organization"/>
    <property type="evidence" value="ECO:0007669"/>
    <property type="project" value="UniProtKB-UniRule"/>
</dbReference>
<dbReference type="GO" id="GO:0071972">
    <property type="term" value="F:peptidoglycan L,D-transpeptidase activity"/>
    <property type="evidence" value="ECO:0007669"/>
    <property type="project" value="TreeGrafter"/>
</dbReference>
<feature type="compositionally biased region" description="Polar residues" evidence="8">
    <location>
        <begin position="21"/>
        <end position="39"/>
    </location>
</feature>
<dbReference type="OrthoDB" id="9787225at2"/>
<dbReference type="PANTHER" id="PTHR30582:SF30">
    <property type="entry name" value="BLR4375 PROTEIN"/>
    <property type="match status" value="1"/>
</dbReference>
<dbReference type="InterPro" id="IPR005490">
    <property type="entry name" value="LD_TPept_cat_dom"/>
</dbReference>
<keyword evidence="3" id="KW-0808">Transferase</keyword>
<dbReference type="Gene3D" id="1.10.101.10">
    <property type="entry name" value="PGBD-like superfamily/PGBD"/>
    <property type="match status" value="1"/>
</dbReference>
<dbReference type="SUPFAM" id="SSF141523">
    <property type="entry name" value="L,D-transpeptidase catalytic domain-like"/>
    <property type="match status" value="1"/>
</dbReference>
<keyword evidence="4 7" id="KW-0133">Cell shape</keyword>
<dbReference type="UniPathway" id="UPA00219"/>
<dbReference type="PANTHER" id="PTHR30582">
    <property type="entry name" value="L,D-TRANSPEPTIDASE"/>
    <property type="match status" value="1"/>
</dbReference>
<comment type="similarity">
    <text evidence="2">Belongs to the YkuD family.</text>
</comment>
<evidence type="ECO:0000256" key="1">
    <source>
        <dbReference type="ARBA" id="ARBA00004752"/>
    </source>
</evidence>
<evidence type="ECO:0000256" key="3">
    <source>
        <dbReference type="ARBA" id="ARBA00022679"/>
    </source>
</evidence>
<dbReference type="CDD" id="cd16913">
    <property type="entry name" value="YkuD_like"/>
    <property type="match status" value="1"/>
</dbReference>
<dbReference type="GO" id="GO:0016740">
    <property type="term" value="F:transferase activity"/>
    <property type="evidence" value="ECO:0007669"/>
    <property type="project" value="UniProtKB-KW"/>
</dbReference>
<dbReference type="InterPro" id="IPR002477">
    <property type="entry name" value="Peptidoglycan-bd-like"/>
</dbReference>
<keyword evidence="6 7" id="KW-0961">Cell wall biogenesis/degradation</keyword>
<keyword evidence="5 7" id="KW-0573">Peptidoglycan synthesis</keyword>
<dbReference type="InterPro" id="IPR050979">
    <property type="entry name" value="LD-transpeptidase"/>
</dbReference>
<evidence type="ECO:0000259" key="9">
    <source>
        <dbReference type="PROSITE" id="PS52029"/>
    </source>
</evidence>
<comment type="caution">
    <text evidence="10">The sequence shown here is derived from an EMBL/GenBank/DDBJ whole genome shotgun (WGS) entry which is preliminary data.</text>
</comment>
<name>A0A845B0W1_9SPHN</name>
<dbReference type="PROSITE" id="PS51257">
    <property type="entry name" value="PROKAR_LIPOPROTEIN"/>
    <property type="match status" value="1"/>
</dbReference>
<dbReference type="Proteomes" id="UP000431922">
    <property type="component" value="Unassembled WGS sequence"/>
</dbReference>
<dbReference type="Pfam" id="PF03734">
    <property type="entry name" value="YkuD"/>
    <property type="match status" value="1"/>
</dbReference>
<dbReference type="Gene3D" id="2.40.440.10">
    <property type="entry name" value="L,D-transpeptidase catalytic domain-like"/>
    <property type="match status" value="1"/>
</dbReference>
<evidence type="ECO:0000256" key="4">
    <source>
        <dbReference type="ARBA" id="ARBA00022960"/>
    </source>
</evidence>
<evidence type="ECO:0000313" key="10">
    <source>
        <dbReference type="EMBL" id="MXP43784.1"/>
    </source>
</evidence>
<dbReference type="AlphaFoldDB" id="A0A845B0W1"/>
<dbReference type="PROSITE" id="PS52029">
    <property type="entry name" value="LD_TPASE"/>
    <property type="match status" value="1"/>
</dbReference>
<dbReference type="SUPFAM" id="SSF47090">
    <property type="entry name" value="PGBD-like"/>
    <property type="match status" value="1"/>
</dbReference>
<proteinExistence type="inferred from homology"/>
<evidence type="ECO:0000313" key="11">
    <source>
        <dbReference type="Proteomes" id="UP000431922"/>
    </source>
</evidence>
<dbReference type="InterPro" id="IPR038063">
    <property type="entry name" value="Transpep_catalytic_dom"/>
</dbReference>
<dbReference type="EMBL" id="WTYL01000001">
    <property type="protein sequence ID" value="MXP43784.1"/>
    <property type="molecule type" value="Genomic_DNA"/>
</dbReference>
<sequence>MRKVIMSASLLALAACGFNGTDSNSQEAEVETAATNDTDNLADEMASRDDASGKETSDDMPDSTQRPVMQAQVVLDRQGFGPGVIDGKMGMSTKNALSGFQEASGLEVTGELDEVTKQKLAQWDNISATRVVTIPDSWSSVSFTPVPDNPAKQAEMDRLGYNSLDEKLAERFHTTVEVLKSLNPGGKPAGAANAGPSPETSSSQSADTSSNAPTKAVFSVGQQIRVPNIGADRIVPGAIENEGWSKTLASLGVGSEQPEAKRIVVSKSEGTLKVYDAQEKLIGLFTVTTGSENDPLPLGDWKVKGVAYNPPFAYDPELFWDVPDDNAKQQLPPGPNGPVGVVWIDLSKEHYGIHGTPEPQTIGRTQSHGCVRLTNWDAARVAGMVSPGTTVLFEA</sequence>
<comment type="pathway">
    <text evidence="1 7">Cell wall biogenesis; peptidoglycan biosynthesis.</text>
</comment>
<keyword evidence="11" id="KW-1185">Reference proteome</keyword>
<feature type="compositionally biased region" description="Basic and acidic residues" evidence="8">
    <location>
        <begin position="45"/>
        <end position="57"/>
    </location>
</feature>
<feature type="region of interest" description="Disordered" evidence="8">
    <location>
        <begin position="21"/>
        <end position="66"/>
    </location>
</feature>
<evidence type="ECO:0000256" key="5">
    <source>
        <dbReference type="ARBA" id="ARBA00022984"/>
    </source>
</evidence>
<dbReference type="InterPro" id="IPR036366">
    <property type="entry name" value="PGBDSf"/>
</dbReference>
<gene>
    <name evidence="10" type="ORF">GRI65_04845</name>
</gene>
<reference evidence="10 11" key="1">
    <citation type="submission" date="2019-12" db="EMBL/GenBank/DDBJ databases">
        <title>Genomic-based taxomic classification of the family Erythrobacteraceae.</title>
        <authorList>
            <person name="Xu L."/>
        </authorList>
    </citation>
    <scope>NUCLEOTIDE SEQUENCE [LARGE SCALE GENOMIC DNA]</scope>
    <source>
        <strain evidence="10 11">KCTC 42453</strain>
    </source>
</reference>
<dbReference type="GO" id="GO:0005576">
    <property type="term" value="C:extracellular region"/>
    <property type="evidence" value="ECO:0007669"/>
    <property type="project" value="TreeGrafter"/>
</dbReference>
<evidence type="ECO:0000256" key="8">
    <source>
        <dbReference type="SAM" id="MobiDB-lite"/>
    </source>
</evidence>
<evidence type="ECO:0000256" key="7">
    <source>
        <dbReference type="PROSITE-ProRule" id="PRU01373"/>
    </source>
</evidence>
<dbReference type="Pfam" id="PF01471">
    <property type="entry name" value="PG_binding_1"/>
    <property type="match status" value="1"/>
</dbReference>
<evidence type="ECO:0000256" key="6">
    <source>
        <dbReference type="ARBA" id="ARBA00023316"/>
    </source>
</evidence>
<dbReference type="InterPro" id="IPR036365">
    <property type="entry name" value="PGBD-like_sf"/>
</dbReference>
<dbReference type="GO" id="GO:0008360">
    <property type="term" value="P:regulation of cell shape"/>
    <property type="evidence" value="ECO:0007669"/>
    <property type="project" value="UniProtKB-UniRule"/>
</dbReference>
<feature type="active site" description="Proton donor/acceptor" evidence="7">
    <location>
        <position position="354"/>
    </location>
</feature>
<dbReference type="GO" id="GO:0018104">
    <property type="term" value="P:peptidoglycan-protein cross-linking"/>
    <property type="evidence" value="ECO:0007669"/>
    <property type="project" value="TreeGrafter"/>
</dbReference>
<feature type="active site" description="Nucleophile" evidence="7">
    <location>
        <position position="370"/>
    </location>
</feature>
<feature type="region of interest" description="Disordered" evidence="8">
    <location>
        <begin position="180"/>
        <end position="214"/>
    </location>
</feature>
<organism evidence="10 11">
    <name type="scientific">Allopontixanthobacter sediminis</name>
    <dbReference type="NCBI Taxonomy" id="1689985"/>
    <lineage>
        <taxon>Bacteria</taxon>
        <taxon>Pseudomonadati</taxon>
        <taxon>Pseudomonadota</taxon>
        <taxon>Alphaproteobacteria</taxon>
        <taxon>Sphingomonadales</taxon>
        <taxon>Erythrobacteraceae</taxon>
        <taxon>Allopontixanthobacter</taxon>
    </lineage>
</organism>
<protein>
    <submittedName>
        <fullName evidence="10">L,D-transpeptidase family protein</fullName>
    </submittedName>
</protein>
<feature type="compositionally biased region" description="Low complexity" evidence="8">
    <location>
        <begin position="184"/>
        <end position="210"/>
    </location>
</feature>